<organism evidence="7 8">
    <name type="scientific">Pomacea canaliculata</name>
    <name type="common">Golden apple snail</name>
    <dbReference type="NCBI Taxonomy" id="400727"/>
    <lineage>
        <taxon>Eukaryota</taxon>
        <taxon>Metazoa</taxon>
        <taxon>Spiralia</taxon>
        <taxon>Lophotrochozoa</taxon>
        <taxon>Mollusca</taxon>
        <taxon>Gastropoda</taxon>
        <taxon>Caenogastropoda</taxon>
        <taxon>Architaenioglossa</taxon>
        <taxon>Ampullarioidea</taxon>
        <taxon>Ampullariidae</taxon>
        <taxon>Pomacea</taxon>
    </lineage>
</organism>
<dbReference type="Gene3D" id="3.30.160.60">
    <property type="entry name" value="Classic Zinc Finger"/>
    <property type="match status" value="1"/>
</dbReference>
<dbReference type="Pfam" id="PF00643">
    <property type="entry name" value="zf-B_box"/>
    <property type="match status" value="1"/>
</dbReference>
<comment type="caution">
    <text evidence="7">The sequence shown here is derived from an EMBL/GenBank/DDBJ whole genome shotgun (WGS) entry which is preliminary data.</text>
</comment>
<dbReference type="PROSITE" id="PS00518">
    <property type="entry name" value="ZF_RING_1"/>
    <property type="match status" value="1"/>
</dbReference>
<keyword evidence="8" id="KW-1185">Reference proteome</keyword>
<dbReference type="InterPro" id="IPR047153">
    <property type="entry name" value="TRIM45/56/19-like"/>
</dbReference>
<keyword evidence="2 4" id="KW-0863">Zinc-finger</keyword>
<name>A0A2T7PTP8_POMCA</name>
<dbReference type="SMART" id="SM00184">
    <property type="entry name" value="RING"/>
    <property type="match status" value="1"/>
</dbReference>
<evidence type="ECO:0000259" key="6">
    <source>
        <dbReference type="PROSITE" id="PS50119"/>
    </source>
</evidence>
<feature type="domain" description="B box-type" evidence="6">
    <location>
        <begin position="146"/>
        <end position="179"/>
    </location>
</feature>
<protein>
    <recommendedName>
        <fullName evidence="9">RING-type domain-containing protein</fullName>
    </recommendedName>
</protein>
<keyword evidence="1" id="KW-0479">Metal-binding</keyword>
<dbReference type="EMBL" id="PZQS01000002">
    <property type="protein sequence ID" value="PVD36798.1"/>
    <property type="molecule type" value="Genomic_DNA"/>
</dbReference>
<proteinExistence type="predicted"/>
<evidence type="ECO:0008006" key="9">
    <source>
        <dbReference type="Google" id="ProtNLM"/>
    </source>
</evidence>
<sequence>MAAVVQTHERECAVCTNDFTTPKILPCGHLLCLECVIRWMDSKPDAGCPLCTCPIVEHDDNSSRTSVTVADVLPTDHVMEAIVESARVLVTDDTCSVCDDLKAEYICMQCVEKMCASCMKMHKMSISRSHDVESVSTVTPERLAASRPALCADHGDKPAEFFCTDHGLSICESCIFKKHGQCLGVKTLNEEIESAESTLIRLTKILVKSEKALKKALDKLNIPLHDIVVSEGRRMAQVDQEFDRIQQMVEASRKRVKTLIGDSSLKLKNSVSDLKKELDKRLGKVASHKHLVARASAVAPRSALIDATQALTNRVNSLDLRAKIETKVSVYFSSRNKKCYNNVVERIADELRRLEQQQSTLGVK</sequence>
<dbReference type="PANTHER" id="PTHR25462">
    <property type="entry name" value="BONUS, ISOFORM C-RELATED"/>
    <property type="match status" value="1"/>
</dbReference>
<dbReference type="Gene3D" id="3.30.40.10">
    <property type="entry name" value="Zinc/RING finger domain, C3HC4 (zinc finger)"/>
    <property type="match status" value="1"/>
</dbReference>
<feature type="domain" description="B box-type" evidence="6">
    <location>
        <begin position="90"/>
        <end position="135"/>
    </location>
</feature>
<dbReference type="InterPro" id="IPR013083">
    <property type="entry name" value="Znf_RING/FYVE/PHD"/>
</dbReference>
<dbReference type="Pfam" id="PF00097">
    <property type="entry name" value="zf-C3HC4"/>
    <property type="match status" value="1"/>
</dbReference>
<dbReference type="SMART" id="SM00336">
    <property type="entry name" value="BBOX"/>
    <property type="match status" value="2"/>
</dbReference>
<dbReference type="InterPro" id="IPR001841">
    <property type="entry name" value="Znf_RING"/>
</dbReference>
<dbReference type="GO" id="GO:0008270">
    <property type="term" value="F:zinc ion binding"/>
    <property type="evidence" value="ECO:0007669"/>
    <property type="project" value="UniProtKB-KW"/>
</dbReference>
<reference evidence="7 8" key="1">
    <citation type="submission" date="2018-04" db="EMBL/GenBank/DDBJ databases">
        <title>The genome of golden apple snail Pomacea canaliculata provides insight into stress tolerance and invasive adaptation.</title>
        <authorList>
            <person name="Liu C."/>
            <person name="Liu B."/>
            <person name="Ren Y."/>
            <person name="Zhang Y."/>
            <person name="Wang H."/>
            <person name="Li S."/>
            <person name="Jiang F."/>
            <person name="Yin L."/>
            <person name="Zhang G."/>
            <person name="Qian W."/>
            <person name="Fan W."/>
        </authorList>
    </citation>
    <scope>NUCLEOTIDE SEQUENCE [LARGE SCALE GENOMIC DNA]</scope>
    <source>
        <strain evidence="7">SZHN2017</strain>
        <tissue evidence="7">Muscle</tissue>
    </source>
</reference>
<dbReference type="SUPFAM" id="SSF57850">
    <property type="entry name" value="RING/U-box"/>
    <property type="match status" value="1"/>
</dbReference>
<dbReference type="OrthoDB" id="111250at2759"/>
<evidence type="ECO:0000256" key="1">
    <source>
        <dbReference type="ARBA" id="ARBA00022723"/>
    </source>
</evidence>
<dbReference type="AlphaFoldDB" id="A0A2T7PTP8"/>
<dbReference type="CDD" id="cd19757">
    <property type="entry name" value="Bbox1"/>
    <property type="match status" value="1"/>
</dbReference>
<dbReference type="InterPro" id="IPR017907">
    <property type="entry name" value="Znf_RING_CS"/>
</dbReference>
<feature type="domain" description="RING-type" evidence="5">
    <location>
        <begin position="12"/>
        <end position="52"/>
    </location>
</feature>
<dbReference type="GO" id="GO:0061630">
    <property type="term" value="F:ubiquitin protein ligase activity"/>
    <property type="evidence" value="ECO:0007669"/>
    <property type="project" value="TreeGrafter"/>
</dbReference>
<dbReference type="PROSITE" id="PS50119">
    <property type="entry name" value="ZF_BBOX"/>
    <property type="match status" value="2"/>
</dbReference>
<evidence type="ECO:0000313" key="8">
    <source>
        <dbReference type="Proteomes" id="UP000245119"/>
    </source>
</evidence>
<gene>
    <name evidence="7" type="ORF">C0Q70_03788</name>
</gene>
<dbReference type="SUPFAM" id="SSF57845">
    <property type="entry name" value="B-box zinc-binding domain"/>
    <property type="match status" value="1"/>
</dbReference>
<evidence type="ECO:0000256" key="3">
    <source>
        <dbReference type="ARBA" id="ARBA00022833"/>
    </source>
</evidence>
<evidence type="ECO:0000259" key="5">
    <source>
        <dbReference type="PROSITE" id="PS50089"/>
    </source>
</evidence>
<keyword evidence="3" id="KW-0862">Zinc</keyword>
<evidence type="ECO:0000256" key="2">
    <source>
        <dbReference type="ARBA" id="ARBA00022771"/>
    </source>
</evidence>
<accession>A0A2T7PTP8</accession>
<dbReference type="InterPro" id="IPR000315">
    <property type="entry name" value="Znf_B-box"/>
</dbReference>
<dbReference type="PROSITE" id="PS50089">
    <property type="entry name" value="ZF_RING_2"/>
    <property type="match status" value="1"/>
</dbReference>
<evidence type="ECO:0000256" key="4">
    <source>
        <dbReference type="PROSITE-ProRule" id="PRU00024"/>
    </source>
</evidence>
<dbReference type="InterPro" id="IPR018957">
    <property type="entry name" value="Znf_C3HC4_RING-type"/>
</dbReference>
<evidence type="ECO:0000313" key="7">
    <source>
        <dbReference type="EMBL" id="PVD36798.1"/>
    </source>
</evidence>
<dbReference type="Proteomes" id="UP000245119">
    <property type="component" value="Linkage Group LG2"/>
</dbReference>
<dbReference type="PANTHER" id="PTHR25462:SF305">
    <property type="entry name" value="RING-TYPE DOMAIN-CONTAINING PROTEIN"/>
    <property type="match status" value="1"/>
</dbReference>
<dbReference type="GO" id="GO:0005654">
    <property type="term" value="C:nucleoplasm"/>
    <property type="evidence" value="ECO:0007669"/>
    <property type="project" value="TreeGrafter"/>
</dbReference>